<comment type="caution">
    <text evidence="1">The sequence shown here is derived from an EMBL/GenBank/DDBJ whole genome shotgun (WGS) entry which is preliminary data.</text>
</comment>
<dbReference type="PANTHER" id="PTHR37421:SF1">
    <property type="entry name" value="UPF0260 PROTEIN YCGN"/>
    <property type="match status" value="1"/>
</dbReference>
<dbReference type="InterPro" id="IPR005358">
    <property type="entry name" value="Puta_zinc/iron-chelating_dom"/>
</dbReference>
<keyword evidence="2" id="KW-1185">Reference proteome</keyword>
<organism evidence="1 2">
    <name type="scientific">Benzoatithermus flavus</name>
    <dbReference type="NCBI Taxonomy" id="3108223"/>
    <lineage>
        <taxon>Bacteria</taxon>
        <taxon>Pseudomonadati</taxon>
        <taxon>Pseudomonadota</taxon>
        <taxon>Alphaproteobacteria</taxon>
        <taxon>Geminicoccales</taxon>
        <taxon>Geminicoccaceae</taxon>
        <taxon>Benzoatithermus</taxon>
    </lineage>
</organism>
<dbReference type="NCBIfam" id="NF003501">
    <property type="entry name" value="PRK05170.1-5"/>
    <property type="match status" value="1"/>
</dbReference>
<dbReference type="Proteomes" id="UP001375743">
    <property type="component" value="Unassembled WGS sequence"/>
</dbReference>
<evidence type="ECO:0000313" key="1">
    <source>
        <dbReference type="EMBL" id="MEK0084580.1"/>
    </source>
</evidence>
<dbReference type="EMBL" id="JBBLZC010000016">
    <property type="protein sequence ID" value="MEK0084580.1"/>
    <property type="molecule type" value="Genomic_DNA"/>
</dbReference>
<dbReference type="NCBIfam" id="NF003507">
    <property type="entry name" value="PRK05170.2-5"/>
    <property type="match status" value="1"/>
</dbReference>
<protein>
    <submittedName>
        <fullName evidence="1">YcgN family cysteine cluster protein</fullName>
    </submittedName>
</protein>
<sequence>MTCRTNRKQRSYFWREKPIEQMTEAEWESLCDGCGLCCQIRVEDVDTGEIALSDAACRLLDLCTHRCKDYEHRQERVPDCVKVTPENVRSLNWLPHTCAYRLVAFGHDLPRWHHLVCGDPERVHTVGPSMRGCLVSEDEVEWPALDDPE</sequence>
<dbReference type="PANTHER" id="PTHR37421">
    <property type="entry name" value="UPF0260 PROTEIN YCGN"/>
    <property type="match status" value="1"/>
</dbReference>
<reference evidence="1 2" key="1">
    <citation type="submission" date="2024-01" db="EMBL/GenBank/DDBJ databases">
        <title>Multi-omics insights into the function and evolution of sodium benzoate biodegradation pathways in Benzoatithermus flavus gen. nov., sp. nov. from hot spring.</title>
        <authorList>
            <person name="Hu C.-J."/>
            <person name="Li W.-J."/>
        </authorList>
    </citation>
    <scope>NUCLEOTIDE SEQUENCE [LARGE SCALE GENOMIC DNA]</scope>
    <source>
        <strain evidence="1 2">SYSU G07066</strain>
    </source>
</reference>
<name>A0ABU8XTP5_9PROT</name>
<dbReference type="Pfam" id="PF03692">
    <property type="entry name" value="CxxCxxCC"/>
    <property type="match status" value="1"/>
</dbReference>
<evidence type="ECO:0000313" key="2">
    <source>
        <dbReference type="Proteomes" id="UP001375743"/>
    </source>
</evidence>
<gene>
    <name evidence="1" type="ORF">U1T56_15605</name>
</gene>
<dbReference type="RefSeq" id="WP_418160432.1">
    <property type="nucleotide sequence ID" value="NZ_JBBLZC010000016.1"/>
</dbReference>
<dbReference type="PIRSF" id="PIRSF006173">
    <property type="entry name" value="UCP006173"/>
    <property type="match status" value="1"/>
</dbReference>
<dbReference type="InterPro" id="IPR008228">
    <property type="entry name" value="UCP006173"/>
</dbReference>
<accession>A0ABU8XTP5</accession>
<proteinExistence type="predicted"/>